<dbReference type="InterPro" id="IPR056166">
    <property type="entry name" value="TPR_ELP1"/>
</dbReference>
<dbReference type="PANTHER" id="PTHR12747:SF0">
    <property type="entry name" value="ELONGATOR COMPLEX PROTEIN 1"/>
    <property type="match status" value="1"/>
</dbReference>
<dbReference type="Pfam" id="PF23878">
    <property type="entry name" value="TPR_ELP1"/>
    <property type="match status" value="1"/>
</dbReference>
<dbReference type="Proteomes" id="UP001431209">
    <property type="component" value="Unassembled WGS sequence"/>
</dbReference>
<dbReference type="GO" id="GO:0033588">
    <property type="term" value="C:elongator holoenzyme complex"/>
    <property type="evidence" value="ECO:0007669"/>
    <property type="project" value="InterPro"/>
</dbReference>
<reference evidence="13 14" key="1">
    <citation type="submission" date="2024-03" db="EMBL/GenBank/DDBJ databases">
        <title>The Acrasis kona genome and developmental transcriptomes reveal deep origins of eukaryotic multicellular pathways.</title>
        <authorList>
            <person name="Sheikh S."/>
            <person name="Fu C.-J."/>
            <person name="Brown M.W."/>
            <person name="Baldauf S.L."/>
        </authorList>
    </citation>
    <scope>NUCLEOTIDE SEQUENCE [LARGE SCALE GENOMIC DNA]</scope>
    <source>
        <strain evidence="13 14">ATCC MYA-3509</strain>
    </source>
</reference>
<evidence type="ECO:0000313" key="14">
    <source>
        <dbReference type="Proteomes" id="UP001431209"/>
    </source>
</evidence>
<comment type="subcellular location">
    <subcellularLocation>
        <location evidence="6">Cytoplasm</location>
    </subcellularLocation>
    <subcellularLocation>
        <location evidence="6">Nucleus</location>
    </subcellularLocation>
</comment>
<dbReference type="EMBL" id="JAOPGA020000842">
    <property type="protein sequence ID" value="KAL0482373.1"/>
    <property type="molecule type" value="Genomic_DNA"/>
</dbReference>
<dbReference type="GO" id="GO:0005829">
    <property type="term" value="C:cytosol"/>
    <property type="evidence" value="ECO:0007669"/>
    <property type="project" value="TreeGrafter"/>
</dbReference>
<dbReference type="Pfam" id="PF23936">
    <property type="entry name" value="HB_ELP1"/>
    <property type="match status" value="1"/>
</dbReference>
<protein>
    <recommendedName>
        <fullName evidence="5 6">Elongator complex protein 1</fullName>
    </recommendedName>
</protein>
<dbReference type="InterPro" id="IPR056169">
    <property type="entry name" value="HB_ELP1"/>
</dbReference>
<feature type="domain" description="ELP1 first N-terminal beta-propeller" evidence="8">
    <location>
        <begin position="1"/>
        <end position="325"/>
    </location>
</feature>
<dbReference type="PANTHER" id="PTHR12747">
    <property type="entry name" value="ELONGATOR COMPLEX PROTEIN 1"/>
    <property type="match status" value="1"/>
</dbReference>
<feature type="domain" description="ELP1 alpha-solenoid" evidence="11">
    <location>
        <begin position="658"/>
        <end position="865"/>
    </location>
</feature>
<keyword evidence="4" id="KW-0819">tRNA processing</keyword>
<evidence type="ECO:0000259" key="9">
    <source>
        <dbReference type="Pfam" id="PF23797"/>
    </source>
</evidence>
<dbReference type="InterPro" id="IPR056165">
    <property type="entry name" value="Beta-prop_ELP1_2nd"/>
</dbReference>
<dbReference type="GO" id="GO:0002926">
    <property type="term" value="P:tRNA wobble base 5-methoxycarbonylmethyl-2-thiouridinylation"/>
    <property type="evidence" value="ECO:0007669"/>
    <property type="project" value="TreeGrafter"/>
</dbReference>
<dbReference type="InterPro" id="IPR056167">
    <property type="entry name" value="A-sol_ELP1"/>
</dbReference>
<dbReference type="GO" id="GO:0005634">
    <property type="term" value="C:nucleus"/>
    <property type="evidence" value="ECO:0007669"/>
    <property type="project" value="UniProtKB-SubCell"/>
</dbReference>
<dbReference type="InterPro" id="IPR006849">
    <property type="entry name" value="Elp1"/>
</dbReference>
<evidence type="ECO:0000256" key="7">
    <source>
        <dbReference type="SAM" id="MobiDB-lite"/>
    </source>
</evidence>
<dbReference type="InterPro" id="IPR056164">
    <property type="entry name" value="Beta-prop_ELP1_1st"/>
</dbReference>
<dbReference type="Pfam" id="PF04762">
    <property type="entry name" value="Beta-prop_ELP1_1st"/>
    <property type="match status" value="1"/>
</dbReference>
<keyword evidence="3 6" id="KW-0963">Cytoplasm</keyword>
<comment type="caution">
    <text evidence="13">The sequence shown here is derived from an EMBL/GenBank/DDBJ whole genome shotgun (WGS) entry which is preliminary data.</text>
</comment>
<dbReference type="GO" id="GO:0000049">
    <property type="term" value="F:tRNA binding"/>
    <property type="evidence" value="ECO:0007669"/>
    <property type="project" value="TreeGrafter"/>
</dbReference>
<dbReference type="InterPro" id="IPR015943">
    <property type="entry name" value="WD40/YVTN_repeat-like_dom_sf"/>
</dbReference>
<feature type="domain" description="ELP1 TPR" evidence="10">
    <location>
        <begin position="873"/>
        <end position="1035"/>
    </location>
</feature>
<evidence type="ECO:0000256" key="3">
    <source>
        <dbReference type="ARBA" id="ARBA00022490"/>
    </source>
</evidence>
<comment type="pathway">
    <text evidence="1">tRNA modification; 5-methoxycarbonylmethyl-2-thiouridine-tRNA biosynthesis.</text>
</comment>
<feature type="domain" description="ELP1 three-helical bundle" evidence="12">
    <location>
        <begin position="1045"/>
        <end position="1214"/>
    </location>
</feature>
<evidence type="ECO:0000259" key="10">
    <source>
        <dbReference type="Pfam" id="PF23878"/>
    </source>
</evidence>
<accession>A0AAW2YY44</accession>
<dbReference type="SUPFAM" id="SSF82171">
    <property type="entry name" value="DPP6 N-terminal domain-like"/>
    <property type="match status" value="1"/>
</dbReference>
<evidence type="ECO:0000259" key="11">
    <source>
        <dbReference type="Pfam" id="PF23925"/>
    </source>
</evidence>
<dbReference type="Pfam" id="PF23797">
    <property type="entry name" value="Beta-prop_ELP1_2nd"/>
    <property type="match status" value="1"/>
</dbReference>
<organism evidence="13 14">
    <name type="scientific">Acrasis kona</name>
    <dbReference type="NCBI Taxonomy" id="1008807"/>
    <lineage>
        <taxon>Eukaryota</taxon>
        <taxon>Discoba</taxon>
        <taxon>Heterolobosea</taxon>
        <taxon>Tetramitia</taxon>
        <taxon>Eutetramitia</taxon>
        <taxon>Acrasidae</taxon>
        <taxon>Acrasis</taxon>
    </lineage>
</organism>
<evidence type="ECO:0000256" key="1">
    <source>
        <dbReference type="ARBA" id="ARBA00005043"/>
    </source>
</evidence>
<feature type="domain" description="ELP1 N-terminal second beta-propeller" evidence="9">
    <location>
        <begin position="364"/>
        <end position="634"/>
    </location>
</feature>
<keyword evidence="14" id="KW-1185">Reference proteome</keyword>
<evidence type="ECO:0000256" key="5">
    <source>
        <dbReference type="ARBA" id="ARBA00029535"/>
    </source>
</evidence>
<evidence type="ECO:0000259" key="12">
    <source>
        <dbReference type="Pfam" id="PF23936"/>
    </source>
</evidence>
<name>A0AAW2YY44_9EUKA</name>
<dbReference type="Pfam" id="PF23925">
    <property type="entry name" value="A-sol_ELP1"/>
    <property type="match status" value="1"/>
</dbReference>
<feature type="region of interest" description="Disordered" evidence="7">
    <location>
        <begin position="147"/>
        <end position="175"/>
    </location>
</feature>
<evidence type="ECO:0000313" key="13">
    <source>
        <dbReference type="EMBL" id="KAL0482373.1"/>
    </source>
</evidence>
<dbReference type="AlphaFoldDB" id="A0AAW2YY44"/>
<dbReference type="Gene3D" id="2.130.10.10">
    <property type="entry name" value="YVTN repeat-like/Quinoprotein amine dehydrogenase"/>
    <property type="match status" value="1"/>
</dbReference>
<evidence type="ECO:0000256" key="4">
    <source>
        <dbReference type="ARBA" id="ARBA00022694"/>
    </source>
</evidence>
<evidence type="ECO:0000256" key="2">
    <source>
        <dbReference type="ARBA" id="ARBA00006086"/>
    </source>
</evidence>
<comment type="function">
    <text evidence="6">Component of the elongator complex which is required for multiple tRNA modifications, including mcm5U (5-methoxycarbonylmethyl uridine), mcm5s2U (5-methoxycarbonylmethyl-2-thiouridine), and ncm5U (5-carbamoylmethyl uridine). The elongator complex catalyzes formation of carboxymethyluridine in the wobble base at position 34 in tRNAs.</text>
</comment>
<sequence length="1264" mass="143235">MRNLVLLQHLEANCANENDDVMCYCPIEGSLYFAVRKSCSIFSMDLKTGEVSKDVDIKESVQAGATPISATYIAELESLCIATDAGDILTFNIHTSICESVAVVSEGLKSMSWSPDQELVVFATANDTLMTLSKEFEQIAEVDIQQEPTTTNRSTVTLEQTSTTVLSEESKSSPPQISWRADGMFFAVNSYDPRINRRHVRVWDRSDLDAVHSKSEHIEGLDASCSYRPDGSIIASHQYLQKLNETRICFTERNGLQHYDFTLDKSKTLVSHLLWNSGNDVLCVVSSDSNNQHILRLYYRGNYHWYLKQHFILESPATCVQWDAELPLRLHVHCQGGSYSCYDFCWDHCMSVGNESDNPTIMAVIDGCNLLMTPMRHCLVPPPMSASKLEFPHPVRSASFGPNHQLAVQLSNKEGTVLIYQYDPTQSKPPKFGLPPSQVATFNISQTRLLTVLSDDTIACVEPSKPLGQDTLKFYKHNGHVNEISYPDHILRITHDVESCTLFVQTNDGSVFQQPYHNNEISPPEERSELSFQQPCEWMQACKVQSEDAHDQEDALVGLNYRGLLYVQGNVAASNCSSFTLHGSQHLLFTTFNHQLRILSLHQSASDLLESASSNASSRYDQGFRELERGAKLVCAIPRDVRVVLQMPRGNLEGIYPKALLLDHLRDLLNQHLYGTALSLMRKHVVDANLLHDHDPQHFFAHVNQLISQCVNADHINLFLSTLTPSDVTLVKYIGYHHQRNHVQNHHQSTSKVNQVCIAVRNAIRQSDRKQELITSTITTFVKCDPPQLDDALRLIRDMKESELNQQIKSSSSSEAALRYLIVLCGDVDKLYNVALGMYDFELVLMVAQKSQKDPKEYLPYLAQLQQIRNVDYQRYTIDMDLGRWSNALVNLSKSAPTDADHHHRCIQLVKNHELYELGMQLFDRDVQFLEAFGDYLYQKESYQQSAITFLSGNHHKKAMDAYVMDGDYRMAMSIATHRLRYSRDACKQIAFDLIRSCEKLHRVKDVALILCEYLNDHEEAVLTLTKSHVWNESMRIASKFDRNDLIQTHIEPAVVDGLEETCNDLDDSISKLTKYCNRLGEARLELERSKRLEMEALDEGVLGVDVDQLSDSGSIQSDMSAYSGVSVLSSISNVSARSGTGMVTARNKKKRTKLKKGGPFEEDNLVNRIYSLIPQKAQISSMSELMGIGVYFGLNNESKQVQEKLKSLLQLVRDRRELIESEYYVPSVDDKNVPDRHVVPRRLSDLVGTFLESDEKWMIKILL</sequence>
<proteinExistence type="inferred from homology"/>
<keyword evidence="6" id="KW-0539">Nucleus</keyword>
<evidence type="ECO:0000256" key="6">
    <source>
        <dbReference type="PIRNR" id="PIRNR017233"/>
    </source>
</evidence>
<gene>
    <name evidence="13" type="ORF">AKO1_013034</name>
</gene>
<dbReference type="PIRSF" id="PIRSF017233">
    <property type="entry name" value="IKAP"/>
    <property type="match status" value="1"/>
</dbReference>
<evidence type="ECO:0000259" key="8">
    <source>
        <dbReference type="Pfam" id="PF04762"/>
    </source>
</evidence>
<comment type="similarity">
    <text evidence="2 6">Belongs to the ELP1/IKA1 family.</text>
</comment>